<protein>
    <submittedName>
        <fullName evidence="1">Uncharacterized protein</fullName>
    </submittedName>
</protein>
<keyword evidence="2" id="KW-1185">Reference proteome</keyword>
<sequence>MGQNVSTWNNEDPDVGQGRTHCLEIEQDRKNEVIPILIQRSNRWTEKDAVRAYRSLKCAVESLLQLESGNSRLSRNHPDIVDMLSDSVSKFEMFCQCCRETTADIGREMGDVIALMDGTTTFMRELKDTMNEINSFVPRMWGIINPREKYWRECRAAEPALRRAVSDAEEEKNNNSFLIWLNPPHRDILEGKIRAANSRLADNLRRQSEARSKYESSYRYAMVARNTSAALASLHDKLAPIATFYRDQYHRLLSVQSELNEQWQASQVLRNLLWDPDLSVSRDRSLQVINRFIDAHKDMSLDQNDTMRAIEYTVIGLESILAPRRSIGYDCSFNDCVAEHEPDLIWTI</sequence>
<dbReference type="OrthoDB" id="4526710at2759"/>
<evidence type="ECO:0000313" key="2">
    <source>
        <dbReference type="Proteomes" id="UP000246702"/>
    </source>
</evidence>
<gene>
    <name evidence="1" type="ORF">BO94DRAFT_601755</name>
</gene>
<dbReference type="EMBL" id="MSFK01000020">
    <property type="protein sequence ID" value="PWY81720.1"/>
    <property type="molecule type" value="Genomic_DNA"/>
</dbReference>
<dbReference type="Proteomes" id="UP000246702">
    <property type="component" value="Unassembled WGS sequence"/>
</dbReference>
<dbReference type="GeneID" id="37118540"/>
<proteinExistence type="predicted"/>
<dbReference type="AlphaFoldDB" id="A0A317WC61"/>
<dbReference type="RefSeq" id="XP_025465788.1">
    <property type="nucleotide sequence ID" value="XM_025616397.1"/>
</dbReference>
<name>A0A317WC61_9EURO</name>
<reference evidence="1 2" key="1">
    <citation type="submission" date="2016-12" db="EMBL/GenBank/DDBJ databases">
        <title>The genomes of Aspergillus section Nigri reveals drivers in fungal speciation.</title>
        <authorList>
            <consortium name="DOE Joint Genome Institute"/>
            <person name="Vesth T.C."/>
            <person name="Nybo J."/>
            <person name="Theobald S."/>
            <person name="Brandl J."/>
            <person name="Frisvad J.C."/>
            <person name="Nielsen K.F."/>
            <person name="Lyhne E.K."/>
            <person name="Kogle M.E."/>
            <person name="Kuo A."/>
            <person name="Riley R."/>
            <person name="Clum A."/>
            <person name="Nolan M."/>
            <person name="Lipzen A."/>
            <person name="Salamov A."/>
            <person name="Henrissat B."/>
            <person name="Wiebenga A."/>
            <person name="De Vries R.P."/>
            <person name="Grigoriev I.V."/>
            <person name="Mortensen U.H."/>
            <person name="Andersen M.R."/>
            <person name="Baker S.E."/>
        </authorList>
    </citation>
    <scope>NUCLEOTIDE SEQUENCE [LARGE SCALE GENOMIC DNA]</scope>
    <source>
        <strain evidence="1 2">CBS 115572</strain>
    </source>
</reference>
<organism evidence="1 2">
    <name type="scientific">Aspergillus sclerotioniger CBS 115572</name>
    <dbReference type="NCBI Taxonomy" id="1450535"/>
    <lineage>
        <taxon>Eukaryota</taxon>
        <taxon>Fungi</taxon>
        <taxon>Dikarya</taxon>
        <taxon>Ascomycota</taxon>
        <taxon>Pezizomycotina</taxon>
        <taxon>Eurotiomycetes</taxon>
        <taxon>Eurotiomycetidae</taxon>
        <taxon>Eurotiales</taxon>
        <taxon>Aspergillaceae</taxon>
        <taxon>Aspergillus</taxon>
        <taxon>Aspergillus subgen. Circumdati</taxon>
    </lineage>
</organism>
<evidence type="ECO:0000313" key="1">
    <source>
        <dbReference type="EMBL" id="PWY81720.1"/>
    </source>
</evidence>
<accession>A0A317WC61</accession>
<comment type="caution">
    <text evidence="1">The sequence shown here is derived from an EMBL/GenBank/DDBJ whole genome shotgun (WGS) entry which is preliminary data.</text>
</comment>